<keyword evidence="1" id="KW-0378">Hydrolase</keyword>
<dbReference type="SUPFAM" id="SSF53756">
    <property type="entry name" value="UDP-Glycosyltransferase/glycogen phosphorylase"/>
    <property type="match status" value="1"/>
</dbReference>
<dbReference type="EMBL" id="BAAAEO010000001">
    <property type="protein sequence ID" value="GAA0537915.1"/>
    <property type="molecule type" value="Genomic_DNA"/>
</dbReference>
<dbReference type="Gene3D" id="3.40.50.2000">
    <property type="entry name" value="Glycogen Phosphorylase B"/>
    <property type="match status" value="1"/>
</dbReference>
<dbReference type="InterPro" id="IPR020023">
    <property type="entry name" value="PseG"/>
</dbReference>
<proteinExistence type="predicted"/>
<accession>A0ABN1D9H9</accession>
<name>A0ABN1D9H9_9GAMM</name>
<keyword evidence="2" id="KW-1185">Reference proteome</keyword>
<evidence type="ECO:0000313" key="1">
    <source>
        <dbReference type="EMBL" id="GAA0537915.1"/>
    </source>
</evidence>
<reference evidence="1 2" key="1">
    <citation type="journal article" date="2019" name="Int. J. Syst. Evol. Microbiol.">
        <title>The Global Catalogue of Microorganisms (GCM) 10K type strain sequencing project: providing services to taxonomists for standard genome sequencing and annotation.</title>
        <authorList>
            <consortium name="The Broad Institute Genomics Platform"/>
            <consortium name="The Broad Institute Genome Sequencing Center for Infectious Disease"/>
            <person name="Wu L."/>
            <person name="Ma J."/>
        </authorList>
    </citation>
    <scope>NUCLEOTIDE SEQUENCE [LARGE SCALE GENOMIC DNA]</scope>
    <source>
        <strain evidence="1 2">JCM 14331</strain>
    </source>
</reference>
<dbReference type="Gene3D" id="3.40.50.11190">
    <property type="match status" value="1"/>
</dbReference>
<comment type="caution">
    <text evidence="1">The sequence shown here is derived from an EMBL/GenBank/DDBJ whole genome shotgun (WGS) entry which is preliminary data.</text>
</comment>
<sequence>MRCLTLAAALTERGASCSFVCADTTGNLHDAIRAQGYPLYILSNDLPDEQQDAELTLARLIEPYQLLIVDHYKLGQHYCSKLRQYCQHIMVIDDLANRQHDCDLLLDQNLLPDAGQRYNKLIPKHCITLTGPRFALLRDEFYQVKRPAHPNHILIGFGGSDEQNLTAMAIKALQQLKLTAITADIVIGANNPWRAEVEELVASLPNVRLHVQCNYMATLMYRARLMLGAGGASHWERCICALPGLVVTVAENQQATTAYLDHLGACVWLGQAAEMSAERFAEQLCYYLSQPALLDKISQSAAGIVPADAGTPLVAEQIFALVRGLNGNN</sequence>
<dbReference type="Proteomes" id="UP001501169">
    <property type="component" value="Unassembled WGS sequence"/>
</dbReference>
<protein>
    <submittedName>
        <fullName evidence="1">UDP-2,4-diacetamido-2,4, 6-trideoxy-beta-L-altropyranose hydrolase</fullName>
    </submittedName>
</protein>
<dbReference type="GO" id="GO:0016787">
    <property type="term" value="F:hydrolase activity"/>
    <property type="evidence" value="ECO:0007669"/>
    <property type="project" value="UniProtKB-KW"/>
</dbReference>
<gene>
    <name evidence="1" type="primary">pseG</name>
    <name evidence="1" type="ORF">GCM10009098_01760</name>
</gene>
<evidence type="ECO:0000313" key="2">
    <source>
        <dbReference type="Proteomes" id="UP001501169"/>
    </source>
</evidence>
<dbReference type="NCBIfam" id="TIGR03590">
    <property type="entry name" value="PseG"/>
    <property type="match status" value="1"/>
</dbReference>
<organism evidence="1 2">
    <name type="scientific">Rheinheimera aquimaris</name>
    <dbReference type="NCBI Taxonomy" id="412437"/>
    <lineage>
        <taxon>Bacteria</taxon>
        <taxon>Pseudomonadati</taxon>
        <taxon>Pseudomonadota</taxon>
        <taxon>Gammaproteobacteria</taxon>
        <taxon>Chromatiales</taxon>
        <taxon>Chromatiaceae</taxon>
        <taxon>Rheinheimera</taxon>
    </lineage>
</organism>